<keyword evidence="6" id="KW-1185">Reference proteome</keyword>
<comment type="similarity">
    <text evidence="1">Belongs to the bacterial ribosomal protein bL27 family.</text>
</comment>
<proteinExistence type="inferred from homology"/>
<feature type="region of interest" description="Disordered" evidence="4">
    <location>
        <begin position="129"/>
        <end position="149"/>
    </location>
</feature>
<evidence type="ECO:0008006" key="7">
    <source>
        <dbReference type="Google" id="ProtNLM"/>
    </source>
</evidence>
<dbReference type="Pfam" id="PF01016">
    <property type="entry name" value="Ribosomal_L27"/>
    <property type="match status" value="1"/>
</dbReference>
<dbReference type="EMBL" id="BEGY01000199">
    <property type="protein sequence ID" value="GAX85879.1"/>
    <property type="molecule type" value="Genomic_DNA"/>
</dbReference>
<organism evidence="5 6">
    <name type="scientific">Chlamydomonas eustigma</name>
    <dbReference type="NCBI Taxonomy" id="1157962"/>
    <lineage>
        <taxon>Eukaryota</taxon>
        <taxon>Viridiplantae</taxon>
        <taxon>Chlorophyta</taxon>
        <taxon>core chlorophytes</taxon>
        <taxon>Chlorophyceae</taxon>
        <taxon>CS clade</taxon>
        <taxon>Chlamydomonadales</taxon>
        <taxon>Chlamydomonadaceae</taxon>
        <taxon>Chlamydomonas</taxon>
    </lineage>
</organism>
<evidence type="ECO:0000256" key="3">
    <source>
        <dbReference type="ARBA" id="ARBA00023274"/>
    </source>
</evidence>
<gene>
    <name evidence="5" type="ORF">CEUSTIGMA_g13295.t1</name>
</gene>
<keyword evidence="2" id="KW-0689">Ribosomal protein</keyword>
<feature type="region of interest" description="Disordered" evidence="4">
    <location>
        <begin position="31"/>
        <end position="52"/>
    </location>
</feature>
<dbReference type="FunFam" id="2.40.50.100:FF:000060">
    <property type="entry name" value="Apicoplast ribosomal protein L27"/>
    <property type="match status" value="1"/>
</dbReference>
<accession>A0A250XSE8</accession>
<comment type="caution">
    <text evidence="5">The sequence shown here is derived from an EMBL/GenBank/DDBJ whole genome shotgun (WGS) entry which is preliminary data.</text>
</comment>
<evidence type="ECO:0000256" key="1">
    <source>
        <dbReference type="ARBA" id="ARBA00010797"/>
    </source>
</evidence>
<sequence length="167" mass="18021">MMISLTTSPALSKRTVAFSPMQRGTLVIQNAHKKGAGSTKNGRDSNSQSRGVKVFGGQPVKAGGIIVRQVGTTWHDGTNTSLGKDYTLFSLVDGIVMYDKKKQRPSVHVYPYEHAKAVAAVEITHTKKPKEGVPSRKERRKTMYTPRGAAKEASALSVATIAATVRP</sequence>
<dbReference type="STRING" id="1157962.A0A250XSE8"/>
<evidence type="ECO:0000256" key="4">
    <source>
        <dbReference type="SAM" id="MobiDB-lite"/>
    </source>
</evidence>
<keyword evidence="3" id="KW-0687">Ribonucleoprotein</keyword>
<dbReference type="Proteomes" id="UP000232323">
    <property type="component" value="Unassembled WGS sequence"/>
</dbReference>
<dbReference type="SUPFAM" id="SSF110324">
    <property type="entry name" value="Ribosomal L27 protein-like"/>
    <property type="match status" value="1"/>
</dbReference>
<dbReference type="PANTHER" id="PTHR15893:SF0">
    <property type="entry name" value="LARGE RIBOSOMAL SUBUNIT PROTEIN BL27M"/>
    <property type="match status" value="1"/>
</dbReference>
<evidence type="ECO:0000313" key="6">
    <source>
        <dbReference type="Proteomes" id="UP000232323"/>
    </source>
</evidence>
<reference evidence="5 6" key="1">
    <citation type="submission" date="2017-08" db="EMBL/GenBank/DDBJ databases">
        <title>Acidophilic green algal genome provides insights into adaptation to an acidic environment.</title>
        <authorList>
            <person name="Hirooka S."/>
            <person name="Hirose Y."/>
            <person name="Kanesaki Y."/>
            <person name="Higuchi S."/>
            <person name="Fujiwara T."/>
            <person name="Onuma R."/>
            <person name="Era A."/>
            <person name="Ohbayashi R."/>
            <person name="Uzuka A."/>
            <person name="Nozaki H."/>
            <person name="Yoshikawa H."/>
            <person name="Miyagishima S.Y."/>
        </authorList>
    </citation>
    <scope>NUCLEOTIDE SEQUENCE [LARGE SCALE GENOMIC DNA]</scope>
    <source>
        <strain evidence="5 6">NIES-2499</strain>
    </source>
</reference>
<dbReference type="GO" id="GO:0006412">
    <property type="term" value="P:translation"/>
    <property type="evidence" value="ECO:0007669"/>
    <property type="project" value="InterPro"/>
</dbReference>
<protein>
    <recommendedName>
        <fullName evidence="7">50S ribosomal protein L27, chloroplastic</fullName>
    </recommendedName>
</protein>
<dbReference type="GO" id="GO:1990904">
    <property type="term" value="C:ribonucleoprotein complex"/>
    <property type="evidence" value="ECO:0007669"/>
    <property type="project" value="UniProtKB-KW"/>
</dbReference>
<dbReference type="PANTHER" id="PTHR15893">
    <property type="entry name" value="RIBOSOMAL PROTEIN L27"/>
    <property type="match status" value="1"/>
</dbReference>
<name>A0A250XSE8_9CHLO</name>
<dbReference type="GO" id="GO:0005840">
    <property type="term" value="C:ribosome"/>
    <property type="evidence" value="ECO:0007669"/>
    <property type="project" value="UniProtKB-KW"/>
</dbReference>
<feature type="compositionally biased region" description="Polar residues" evidence="4">
    <location>
        <begin position="38"/>
        <end position="50"/>
    </location>
</feature>
<dbReference type="PRINTS" id="PR00063">
    <property type="entry name" value="RIBOSOMALL27"/>
</dbReference>
<evidence type="ECO:0000313" key="5">
    <source>
        <dbReference type="EMBL" id="GAX85879.1"/>
    </source>
</evidence>
<dbReference type="OrthoDB" id="1867012at2759"/>
<dbReference type="GO" id="GO:0003735">
    <property type="term" value="F:structural constituent of ribosome"/>
    <property type="evidence" value="ECO:0007669"/>
    <property type="project" value="InterPro"/>
</dbReference>
<dbReference type="InterPro" id="IPR001684">
    <property type="entry name" value="Ribosomal_bL27"/>
</dbReference>
<dbReference type="NCBIfam" id="TIGR00062">
    <property type="entry name" value="L27"/>
    <property type="match status" value="1"/>
</dbReference>
<evidence type="ECO:0000256" key="2">
    <source>
        <dbReference type="ARBA" id="ARBA00022980"/>
    </source>
</evidence>
<dbReference type="Gene3D" id="2.40.50.100">
    <property type="match status" value="1"/>
</dbReference>
<dbReference type="AlphaFoldDB" id="A0A250XSE8"/>